<dbReference type="Proteomes" id="UP000324517">
    <property type="component" value="Unassembled WGS sequence"/>
</dbReference>
<feature type="transmembrane region" description="Helical" evidence="1">
    <location>
        <begin position="21"/>
        <end position="44"/>
    </location>
</feature>
<gene>
    <name evidence="2" type="ORF">FZC74_14385</name>
    <name evidence="3" type="ORF">FZC75_03030</name>
</gene>
<dbReference type="OrthoDB" id="8582979at2"/>
<sequence length="263" mass="29645">MRKYLELLKSQIKVETAYLAWYWADVVSTLLRLVIMYFFWVAVFQNRTEISSISFESMITYVVIAMMLENYVSGAGNEMARNIKNGDIALELLKPYDYLTKLIFMDLGSKANSFVRTTIPIFLVAIIFIGIQAPVSFEVAILFLASMLVGILIGTQIDLIIGVLAFWTVNVWGVRVLREAIVKFFSGALIPLTLFPGWFQEVSSFLPFQSMIFVPVAIYTGQINMGPDALIAFATQLFWLAVLFVVVRVVWTQAVKKVTVFGG</sequence>
<protein>
    <recommendedName>
        <fullName evidence="6">ABC transporter permease</fullName>
    </recommendedName>
</protein>
<dbReference type="EMBL" id="VTEU01000005">
    <property type="protein sequence ID" value="TYS58172.1"/>
    <property type="molecule type" value="Genomic_DNA"/>
</dbReference>
<keyword evidence="1" id="KW-1133">Transmembrane helix</keyword>
<evidence type="ECO:0008006" key="6">
    <source>
        <dbReference type="Google" id="ProtNLM"/>
    </source>
</evidence>
<comment type="caution">
    <text evidence="3">The sequence shown here is derived from an EMBL/GenBank/DDBJ whole genome shotgun (WGS) entry which is preliminary data.</text>
</comment>
<feature type="transmembrane region" description="Helical" evidence="1">
    <location>
        <begin position="114"/>
        <end position="133"/>
    </location>
</feature>
<reference evidence="4 5" key="1">
    <citation type="submission" date="2019-08" db="EMBL/GenBank/DDBJ databases">
        <title>Bacillus genomes from the desert of Cuatro Cienegas, Coahuila.</title>
        <authorList>
            <person name="Olmedo-Alvarez G."/>
        </authorList>
    </citation>
    <scope>NUCLEOTIDE SEQUENCE [LARGE SCALE GENOMIC DNA]</scope>
    <source>
        <strain evidence="2 4">CH88_3T</strain>
        <strain evidence="3 5">CH98b_3T</strain>
    </source>
</reference>
<dbReference type="AlphaFoldDB" id="A0A5D4S8R0"/>
<feature type="transmembrane region" description="Helical" evidence="1">
    <location>
        <begin position="139"/>
        <end position="168"/>
    </location>
</feature>
<keyword evidence="1" id="KW-0812">Transmembrane</keyword>
<proteinExistence type="predicted"/>
<dbReference type="EMBL" id="VTET01000001">
    <property type="protein sequence ID" value="TYS74683.1"/>
    <property type="molecule type" value="Genomic_DNA"/>
</dbReference>
<evidence type="ECO:0000313" key="2">
    <source>
        <dbReference type="EMBL" id="TYS58172.1"/>
    </source>
</evidence>
<dbReference type="PANTHER" id="PTHR36832:SF1">
    <property type="entry name" value="SLR1174 PROTEIN"/>
    <property type="match status" value="1"/>
</dbReference>
<feature type="transmembrane region" description="Helical" evidence="1">
    <location>
        <begin position="180"/>
        <end position="199"/>
    </location>
</feature>
<feature type="transmembrane region" description="Helical" evidence="1">
    <location>
        <begin position="50"/>
        <end position="72"/>
    </location>
</feature>
<evidence type="ECO:0000313" key="5">
    <source>
        <dbReference type="Proteomes" id="UP000324517"/>
    </source>
</evidence>
<organism evidence="3 5">
    <name type="scientific">Sutcliffiella horikoshii</name>
    <dbReference type="NCBI Taxonomy" id="79883"/>
    <lineage>
        <taxon>Bacteria</taxon>
        <taxon>Bacillati</taxon>
        <taxon>Bacillota</taxon>
        <taxon>Bacilli</taxon>
        <taxon>Bacillales</taxon>
        <taxon>Bacillaceae</taxon>
        <taxon>Sutcliffiella</taxon>
    </lineage>
</organism>
<evidence type="ECO:0000256" key="1">
    <source>
        <dbReference type="SAM" id="Phobius"/>
    </source>
</evidence>
<dbReference type="InterPro" id="IPR010390">
    <property type="entry name" value="ABC-2_transporter-like"/>
</dbReference>
<name>A0A5D4S8R0_9BACI</name>
<keyword evidence="1" id="KW-0472">Membrane</keyword>
<evidence type="ECO:0000313" key="3">
    <source>
        <dbReference type="EMBL" id="TYS74683.1"/>
    </source>
</evidence>
<dbReference type="RefSeq" id="WP_148966371.1">
    <property type="nucleotide sequence ID" value="NZ_JBNIKZ010000010.1"/>
</dbReference>
<feature type="transmembrane region" description="Helical" evidence="1">
    <location>
        <begin position="230"/>
        <end position="251"/>
    </location>
</feature>
<dbReference type="Proteomes" id="UP000323393">
    <property type="component" value="Unassembled WGS sequence"/>
</dbReference>
<accession>A0A5D4S8R0</accession>
<dbReference type="Pfam" id="PF06182">
    <property type="entry name" value="ABC2_membrane_6"/>
    <property type="match status" value="1"/>
</dbReference>
<dbReference type="PANTHER" id="PTHR36832">
    <property type="entry name" value="SLR1174 PROTEIN-RELATED"/>
    <property type="match status" value="1"/>
</dbReference>
<evidence type="ECO:0000313" key="4">
    <source>
        <dbReference type="Proteomes" id="UP000323393"/>
    </source>
</evidence>